<evidence type="ECO:0000313" key="2">
    <source>
        <dbReference type="EMBL" id="KAG7341221.1"/>
    </source>
</evidence>
<comment type="caution">
    <text evidence="2">The sequence shown here is derived from an EMBL/GenBank/DDBJ whole genome shotgun (WGS) entry which is preliminary data.</text>
</comment>
<keyword evidence="1" id="KW-0472">Membrane</keyword>
<protein>
    <submittedName>
        <fullName evidence="2">Uncharacterized protein</fullName>
    </submittedName>
</protein>
<feature type="transmembrane region" description="Helical" evidence="1">
    <location>
        <begin position="53"/>
        <end position="71"/>
    </location>
</feature>
<feature type="transmembrane region" description="Helical" evidence="1">
    <location>
        <begin position="83"/>
        <end position="105"/>
    </location>
</feature>
<dbReference type="OrthoDB" id="53190at2759"/>
<feature type="transmembrane region" description="Helical" evidence="1">
    <location>
        <begin position="28"/>
        <end position="47"/>
    </location>
</feature>
<proteinExistence type="predicted"/>
<name>A0A9K3KDL5_9STRA</name>
<keyword evidence="3" id="KW-1185">Reference proteome</keyword>
<reference evidence="2" key="2">
    <citation type="submission" date="2021-04" db="EMBL/GenBank/DDBJ databases">
        <authorList>
            <person name="Podell S."/>
        </authorList>
    </citation>
    <scope>NUCLEOTIDE SEQUENCE</scope>
    <source>
        <strain evidence="2">Hildebrandi</strain>
    </source>
</reference>
<evidence type="ECO:0000256" key="1">
    <source>
        <dbReference type="SAM" id="Phobius"/>
    </source>
</evidence>
<feature type="transmembrane region" description="Helical" evidence="1">
    <location>
        <begin position="111"/>
        <end position="135"/>
    </location>
</feature>
<dbReference type="AlphaFoldDB" id="A0A9K3KDL5"/>
<organism evidence="2 3">
    <name type="scientific">Nitzschia inconspicua</name>
    <dbReference type="NCBI Taxonomy" id="303405"/>
    <lineage>
        <taxon>Eukaryota</taxon>
        <taxon>Sar</taxon>
        <taxon>Stramenopiles</taxon>
        <taxon>Ochrophyta</taxon>
        <taxon>Bacillariophyta</taxon>
        <taxon>Bacillariophyceae</taxon>
        <taxon>Bacillariophycidae</taxon>
        <taxon>Bacillariales</taxon>
        <taxon>Bacillariaceae</taxon>
        <taxon>Nitzschia</taxon>
    </lineage>
</organism>
<keyword evidence="1" id="KW-0812">Transmembrane</keyword>
<keyword evidence="1" id="KW-1133">Transmembrane helix</keyword>
<reference evidence="2" key="1">
    <citation type="journal article" date="2021" name="Sci. Rep.">
        <title>Diploid genomic architecture of Nitzschia inconspicua, an elite biomass production diatom.</title>
        <authorList>
            <person name="Oliver A."/>
            <person name="Podell S."/>
            <person name="Pinowska A."/>
            <person name="Traller J.C."/>
            <person name="Smith S.R."/>
            <person name="McClure R."/>
            <person name="Beliaev A."/>
            <person name="Bohutskyi P."/>
            <person name="Hill E.A."/>
            <person name="Rabines A."/>
            <person name="Zheng H."/>
            <person name="Allen L.Z."/>
            <person name="Kuo A."/>
            <person name="Grigoriev I.V."/>
            <person name="Allen A.E."/>
            <person name="Hazlebeck D."/>
            <person name="Allen E.E."/>
        </authorList>
    </citation>
    <scope>NUCLEOTIDE SEQUENCE</scope>
    <source>
        <strain evidence="2">Hildebrandi</strain>
    </source>
</reference>
<dbReference type="Proteomes" id="UP000693970">
    <property type="component" value="Unassembled WGS sequence"/>
</dbReference>
<accession>A0A9K3KDL5</accession>
<evidence type="ECO:0000313" key="3">
    <source>
        <dbReference type="Proteomes" id="UP000693970"/>
    </source>
</evidence>
<gene>
    <name evidence="2" type="ORF">IV203_023172</name>
</gene>
<sequence length="182" mass="20431">MPPLISPSNPSPSWIDEDTRQMVLKKTWCHGQLVAPIYSIVLLWWYFSHRRSVVILWIPILYFPYWCYLSYKNVFADFSYSKLLAGGIMAELCHLLVLIQTIRAGLDQTTNLLLCIASGLFLFETFAFLCVVSAFRPSESVEVMSDRTSTTLMMGSSSTTLMMGSSSNYPYHDSGGGGGRSL</sequence>
<dbReference type="EMBL" id="JAGRRH010000026">
    <property type="protein sequence ID" value="KAG7341221.1"/>
    <property type="molecule type" value="Genomic_DNA"/>
</dbReference>